<dbReference type="PANTHER" id="PTHR38595">
    <property type="entry name" value="CYTOPLASMIC PROTEIN-RELATED"/>
    <property type="match status" value="1"/>
</dbReference>
<reference evidence="2 3" key="1">
    <citation type="submission" date="2019-03" db="EMBL/GenBank/DDBJ databases">
        <title>Genomic Encyclopedia of Type Strains, Phase IV (KMG-IV): sequencing the most valuable type-strain genomes for metagenomic binning, comparative biology and taxonomic classification.</title>
        <authorList>
            <person name="Goeker M."/>
        </authorList>
    </citation>
    <scope>NUCLEOTIDE SEQUENCE [LARGE SCALE GENOMIC DNA]</scope>
    <source>
        <strain evidence="2 3">DSM 18577</strain>
    </source>
</reference>
<comment type="caution">
    <text evidence="2">The sequence shown here is derived from an EMBL/GenBank/DDBJ whole genome shotgun (WGS) entry which is preliminary data.</text>
</comment>
<evidence type="ECO:0000313" key="2">
    <source>
        <dbReference type="EMBL" id="TCK59014.1"/>
    </source>
</evidence>
<dbReference type="Gene3D" id="3.10.450.40">
    <property type="match status" value="1"/>
</dbReference>
<dbReference type="SUPFAM" id="SSF160719">
    <property type="entry name" value="gpW/gp25-like"/>
    <property type="match status" value="1"/>
</dbReference>
<dbReference type="EMBL" id="SMGD01000011">
    <property type="protein sequence ID" value="TCK59014.1"/>
    <property type="molecule type" value="Genomic_DNA"/>
</dbReference>
<dbReference type="InterPro" id="IPR017737">
    <property type="entry name" value="TssE1-like"/>
</dbReference>
<organism evidence="2 3">
    <name type="scientific">Celerinatantimonas diazotrophica</name>
    <dbReference type="NCBI Taxonomy" id="412034"/>
    <lineage>
        <taxon>Bacteria</taxon>
        <taxon>Pseudomonadati</taxon>
        <taxon>Pseudomonadota</taxon>
        <taxon>Gammaproteobacteria</taxon>
        <taxon>Celerinatantimonadaceae</taxon>
        <taxon>Celerinatantimonas</taxon>
    </lineage>
</organism>
<proteinExistence type="predicted"/>
<keyword evidence="3" id="KW-1185">Reference proteome</keyword>
<evidence type="ECO:0000313" key="3">
    <source>
        <dbReference type="Proteomes" id="UP000295565"/>
    </source>
</evidence>
<accession>A0A4R1K4H6</accession>
<gene>
    <name evidence="2" type="ORF">EV690_1177</name>
</gene>
<dbReference type="RefSeq" id="WP_131911946.1">
    <property type="nucleotide sequence ID" value="NZ_OU594967.1"/>
</dbReference>
<feature type="domain" description="IraD/Gp25-like" evidence="1">
    <location>
        <begin position="37"/>
        <end position="122"/>
    </location>
</feature>
<evidence type="ECO:0000259" key="1">
    <source>
        <dbReference type="Pfam" id="PF04965"/>
    </source>
</evidence>
<dbReference type="AlphaFoldDB" id="A0A4R1K4H6"/>
<dbReference type="InterPro" id="IPR007048">
    <property type="entry name" value="IraD/Gp25-like"/>
</dbReference>
<sequence length="145" mass="16316">MGYVALEESAYGVSFFERLEADSVSRSITQGPGVQDVLESIKHNVANILNTRMGESLSAPKLGLVDFNDAMLESTDLSMHLRLSIRQALERYEPRLCNLDVQVHSDPDRPIDLRFHVTANVNRGALHHSVQIELVLENSRKYKVL</sequence>
<dbReference type="PANTHER" id="PTHR38595:SF2">
    <property type="entry name" value="TYPE VI SECRETION SYSTEM BASEPLATE SUBUNIT TSSE"/>
    <property type="match status" value="1"/>
</dbReference>
<name>A0A4R1K4H6_9GAMM</name>
<dbReference type="InterPro" id="IPR053176">
    <property type="entry name" value="T6SS_TssE1-like"/>
</dbReference>
<dbReference type="Pfam" id="PF04965">
    <property type="entry name" value="GPW_gp25"/>
    <property type="match status" value="1"/>
</dbReference>
<protein>
    <submittedName>
        <fullName evidence="2">Type VI secretion system protein</fullName>
    </submittedName>
</protein>
<dbReference type="OrthoDB" id="119583at2"/>
<dbReference type="Proteomes" id="UP000295565">
    <property type="component" value="Unassembled WGS sequence"/>
</dbReference>
<dbReference type="NCBIfam" id="TIGR03357">
    <property type="entry name" value="VI_zyme"/>
    <property type="match status" value="1"/>
</dbReference>